<evidence type="ECO:0000256" key="1">
    <source>
        <dbReference type="SAM" id="MobiDB-lite"/>
    </source>
</evidence>
<dbReference type="InterPro" id="IPR036879">
    <property type="entry name" value="TF_MADSbox_sf"/>
</dbReference>
<evidence type="ECO:0000313" key="2">
    <source>
        <dbReference type="EMBL" id="CAA3029041.1"/>
    </source>
</evidence>
<accession>A0A8S0VFU1</accession>
<organism evidence="2 3">
    <name type="scientific">Olea europaea subsp. europaea</name>
    <dbReference type="NCBI Taxonomy" id="158383"/>
    <lineage>
        <taxon>Eukaryota</taxon>
        <taxon>Viridiplantae</taxon>
        <taxon>Streptophyta</taxon>
        <taxon>Embryophyta</taxon>
        <taxon>Tracheophyta</taxon>
        <taxon>Spermatophyta</taxon>
        <taxon>Magnoliopsida</taxon>
        <taxon>eudicotyledons</taxon>
        <taxon>Gunneridae</taxon>
        <taxon>Pentapetalae</taxon>
        <taxon>asterids</taxon>
        <taxon>lamiids</taxon>
        <taxon>Lamiales</taxon>
        <taxon>Oleaceae</taxon>
        <taxon>Oleeae</taxon>
        <taxon>Olea</taxon>
    </lineage>
</organism>
<dbReference type="SUPFAM" id="SSF55455">
    <property type="entry name" value="SRF-like"/>
    <property type="match status" value="1"/>
</dbReference>
<dbReference type="OrthoDB" id="1306420at2759"/>
<dbReference type="Gramene" id="OE9A087505T1">
    <property type="protein sequence ID" value="OE9A087505C1"/>
    <property type="gene ID" value="OE9A087505"/>
</dbReference>
<gene>
    <name evidence="2" type="ORF">OLEA9_A087505</name>
</gene>
<proteinExistence type="predicted"/>
<dbReference type="EMBL" id="CACTIH010009285">
    <property type="protein sequence ID" value="CAA3029041.1"/>
    <property type="molecule type" value="Genomic_DNA"/>
</dbReference>
<dbReference type="GO" id="GO:0046983">
    <property type="term" value="F:protein dimerization activity"/>
    <property type="evidence" value="ECO:0007669"/>
    <property type="project" value="InterPro"/>
</dbReference>
<feature type="compositionally biased region" description="Basic and acidic residues" evidence="1">
    <location>
        <begin position="73"/>
        <end position="92"/>
    </location>
</feature>
<reference evidence="2 3" key="1">
    <citation type="submission" date="2019-12" db="EMBL/GenBank/DDBJ databases">
        <authorList>
            <person name="Alioto T."/>
            <person name="Alioto T."/>
            <person name="Gomez Garrido J."/>
        </authorList>
    </citation>
    <scope>NUCLEOTIDE SEQUENCE [LARGE SCALE GENOMIC DNA]</scope>
</reference>
<protein>
    <submittedName>
        <fullName evidence="2">Agamous-like MADS-box AGL81</fullName>
    </submittedName>
</protein>
<feature type="region of interest" description="Disordered" evidence="1">
    <location>
        <begin position="1"/>
        <end position="26"/>
    </location>
</feature>
<evidence type="ECO:0000313" key="3">
    <source>
        <dbReference type="Proteomes" id="UP000594638"/>
    </source>
</evidence>
<dbReference type="Gene3D" id="3.40.1810.10">
    <property type="entry name" value="Transcription factor, MADS-box"/>
    <property type="match status" value="1"/>
</dbReference>
<sequence length="134" mass="15258">MKNTTNKKDKSALKAERKSFKMQKESIKKQTKELSEICNVKACAVIIGPDGTIETWPENRNDVRELIQAYKNRGPEKEQPQELDGDNDKTKETVSVVSGNPTKEEILRSIDAKLAEVRKRIQILKANEMKKTES</sequence>
<dbReference type="Proteomes" id="UP000594638">
    <property type="component" value="Unassembled WGS sequence"/>
</dbReference>
<keyword evidence="3" id="KW-1185">Reference proteome</keyword>
<feature type="region of interest" description="Disordered" evidence="1">
    <location>
        <begin position="71"/>
        <end position="100"/>
    </location>
</feature>
<dbReference type="GO" id="GO:0003677">
    <property type="term" value="F:DNA binding"/>
    <property type="evidence" value="ECO:0007669"/>
    <property type="project" value="InterPro"/>
</dbReference>
<dbReference type="AlphaFoldDB" id="A0A8S0VFU1"/>
<comment type="caution">
    <text evidence="2">The sequence shown here is derived from an EMBL/GenBank/DDBJ whole genome shotgun (WGS) entry which is preliminary data.</text>
</comment>
<name>A0A8S0VFU1_OLEEU</name>